<dbReference type="SUPFAM" id="SSF51445">
    <property type="entry name" value="(Trans)glycosidases"/>
    <property type="match status" value="1"/>
</dbReference>
<reference evidence="3 4" key="1">
    <citation type="submission" date="2017-05" db="EMBL/GenBank/DDBJ databases">
        <title>Vagococcus spp. assemblies.</title>
        <authorList>
            <person name="Gulvik C.A."/>
        </authorList>
    </citation>
    <scope>NUCLEOTIDE SEQUENCE [LARGE SCALE GENOMIC DNA]</scope>
    <source>
        <strain evidence="3 4">SS1714</strain>
    </source>
</reference>
<organism evidence="3 4">
    <name type="scientific">Vagococcus carniphilus</name>
    <dbReference type="NCBI Taxonomy" id="218144"/>
    <lineage>
        <taxon>Bacteria</taxon>
        <taxon>Bacillati</taxon>
        <taxon>Bacillota</taxon>
        <taxon>Bacilli</taxon>
        <taxon>Lactobacillales</taxon>
        <taxon>Enterococcaceae</taxon>
        <taxon>Vagococcus</taxon>
    </lineage>
</organism>
<dbReference type="AlphaFoldDB" id="A0A430B3I3"/>
<feature type="domain" description="6-phospho-N-acetylmuramidase C-terminal" evidence="1">
    <location>
        <begin position="247"/>
        <end position="362"/>
    </location>
</feature>
<dbReference type="InterPro" id="IPR043894">
    <property type="entry name" value="MupG_C"/>
</dbReference>
<dbReference type="Gene3D" id="3.20.20.70">
    <property type="entry name" value="Aldolase class I"/>
    <property type="match status" value="1"/>
</dbReference>
<dbReference type="GeneID" id="95579563"/>
<evidence type="ECO:0000313" key="3">
    <source>
        <dbReference type="EMBL" id="RSU14906.1"/>
    </source>
</evidence>
<keyword evidence="4" id="KW-1185">Reference proteome</keyword>
<dbReference type="InterPro" id="IPR008589">
    <property type="entry name" value="MupG"/>
</dbReference>
<evidence type="ECO:0000259" key="2">
    <source>
        <dbReference type="Pfam" id="PF19200"/>
    </source>
</evidence>
<dbReference type="Pfam" id="PF05913">
    <property type="entry name" value="MupG_C"/>
    <property type="match status" value="1"/>
</dbReference>
<dbReference type="SUPFAM" id="SSF50891">
    <property type="entry name" value="Cyclophilin-like"/>
    <property type="match status" value="1"/>
</dbReference>
<dbReference type="Proteomes" id="UP000288028">
    <property type="component" value="Unassembled WGS sequence"/>
</dbReference>
<sequence>MRKLGISIYPEKSTVEEMKNYIEKAHQAGFSRIFSCLLSVDSQDKDVLVNEFKEINEFAKNLGFEIIIDISPKVFTDLDISYDDLSFFKEMQADGIRLDYGYGGSEESLMTFNPQGLSIEVNMSNNTHYIETVMDFLPNQYNLRGCHNFYPHRYSGLTMDYFLECTDRFKKFGLRTAAFITSQSPDSYGPWPVTDGLPTLEMHRNLPLATQIKHFISINAVDDIIISNCFASDEEFDSIKGLDLTKLCLDVELVESIPDVERSIVLEEPHYNRGDFSGNIARSTMSRVKYKGHPFPVFNAPQMIKKGDIIIESDLYGHYAGELQIALSDMENSGKSNVVGRVVEEELFLLDTIKPWQKFYFRERG</sequence>
<dbReference type="InterPro" id="IPR013785">
    <property type="entry name" value="Aldolase_TIM"/>
</dbReference>
<comment type="caution">
    <text evidence="3">The sequence shown here is derived from an EMBL/GenBank/DDBJ whole genome shotgun (WGS) entry which is preliminary data.</text>
</comment>
<name>A0A430B3I3_9ENTE</name>
<gene>
    <name evidence="3" type="ORF">CBF28_07500</name>
</gene>
<evidence type="ECO:0000313" key="4">
    <source>
        <dbReference type="Proteomes" id="UP000288028"/>
    </source>
</evidence>
<dbReference type="InterPro" id="IPR029000">
    <property type="entry name" value="Cyclophilin-like_dom_sf"/>
</dbReference>
<dbReference type="Pfam" id="PF19200">
    <property type="entry name" value="MupG_N"/>
    <property type="match status" value="1"/>
</dbReference>
<dbReference type="RefSeq" id="WP_126793592.1">
    <property type="nucleotide sequence ID" value="NZ_CP060720.1"/>
</dbReference>
<dbReference type="Gene3D" id="2.40.100.10">
    <property type="entry name" value="Cyclophilin-like"/>
    <property type="match status" value="1"/>
</dbReference>
<dbReference type="PANTHER" id="PTHR38435">
    <property type="match status" value="1"/>
</dbReference>
<evidence type="ECO:0000259" key="1">
    <source>
        <dbReference type="Pfam" id="PF05913"/>
    </source>
</evidence>
<dbReference type="OrthoDB" id="5809921at2"/>
<feature type="domain" description="6-phospho-N-acetylmuramidase N-terminal" evidence="2">
    <location>
        <begin position="4"/>
        <end position="240"/>
    </location>
</feature>
<dbReference type="PANTHER" id="PTHR38435:SF1">
    <property type="entry name" value="DUF871 DOMAIN-CONTAINING PROTEIN"/>
    <property type="match status" value="1"/>
</dbReference>
<accession>A0A430B3I3</accession>
<protein>
    <submittedName>
        <fullName evidence="3">Outer surface protein</fullName>
    </submittedName>
</protein>
<dbReference type="InterPro" id="IPR043797">
    <property type="entry name" value="MupG_N"/>
</dbReference>
<dbReference type="EMBL" id="NGKB01000006">
    <property type="protein sequence ID" value="RSU14906.1"/>
    <property type="molecule type" value="Genomic_DNA"/>
</dbReference>
<dbReference type="InterPro" id="IPR017853">
    <property type="entry name" value="GH"/>
</dbReference>
<proteinExistence type="predicted"/>